<dbReference type="InterPro" id="IPR036508">
    <property type="entry name" value="Chitin-bd_dom_sf"/>
</dbReference>
<evidence type="ECO:0000256" key="1">
    <source>
        <dbReference type="ARBA" id="ARBA00009121"/>
    </source>
</evidence>
<organism evidence="7 8">
    <name type="scientific">Zootermopsis nevadensis</name>
    <name type="common">Dampwood termite</name>
    <dbReference type="NCBI Taxonomy" id="136037"/>
    <lineage>
        <taxon>Eukaryota</taxon>
        <taxon>Metazoa</taxon>
        <taxon>Ecdysozoa</taxon>
        <taxon>Arthropoda</taxon>
        <taxon>Hexapoda</taxon>
        <taxon>Insecta</taxon>
        <taxon>Pterygota</taxon>
        <taxon>Neoptera</taxon>
        <taxon>Polyneoptera</taxon>
        <taxon>Dictyoptera</taxon>
        <taxon>Blattodea</taxon>
        <taxon>Blattoidea</taxon>
        <taxon>Termitoidae</taxon>
        <taxon>Termopsidae</taxon>
        <taxon>Zootermopsis</taxon>
    </lineage>
</organism>
<feature type="domain" description="Chitin-binding type-2" evidence="5">
    <location>
        <begin position="2226"/>
        <end position="2287"/>
    </location>
</feature>
<evidence type="ECO:0000256" key="4">
    <source>
        <dbReference type="SAM" id="SignalP"/>
    </source>
</evidence>
<name>A0A067R5G3_ZOONE</name>
<protein>
    <submittedName>
        <fullName evidence="7">Chitinase-3-like protein 3</fullName>
    </submittedName>
</protein>
<dbReference type="SMART" id="SM00636">
    <property type="entry name" value="Glyco_18"/>
    <property type="match status" value="1"/>
</dbReference>
<gene>
    <name evidence="7" type="ORF">L798_11292</name>
</gene>
<dbReference type="EMBL" id="KK852872">
    <property type="protein sequence ID" value="KDR14560.1"/>
    <property type="molecule type" value="Genomic_DNA"/>
</dbReference>
<dbReference type="PANTHER" id="PTHR11177:SF235">
    <property type="entry name" value="CHITINASE-LIKE PROTEIN IDGF1-RELATED"/>
    <property type="match status" value="1"/>
</dbReference>
<dbReference type="Pfam" id="PF01607">
    <property type="entry name" value="CBM_14"/>
    <property type="match status" value="3"/>
</dbReference>
<evidence type="ECO:0000256" key="2">
    <source>
        <dbReference type="ARBA" id="ARBA00022669"/>
    </source>
</evidence>
<dbReference type="SUPFAM" id="SSF51445">
    <property type="entry name" value="(Trans)glycosidases"/>
    <property type="match status" value="2"/>
</dbReference>
<evidence type="ECO:0000259" key="6">
    <source>
        <dbReference type="PROSITE" id="PS51910"/>
    </source>
</evidence>
<feature type="domain" description="GH18" evidence="6">
    <location>
        <begin position="93"/>
        <end position="512"/>
    </location>
</feature>
<dbReference type="PROSITE" id="PS51910">
    <property type="entry name" value="GH18_2"/>
    <property type="match status" value="1"/>
</dbReference>
<feature type="compositionally biased region" description="Polar residues" evidence="3">
    <location>
        <begin position="1839"/>
        <end position="1851"/>
    </location>
</feature>
<sequence length="2292" mass="244624">MNSPVAFLSFLVFWFCGPSDAIRVPVSYDDPREYNSSSTRLRITSAAIMNMAVFWGAAPCKLSTFKRWFCLRQKENRPDDGGTRSCPGPAPTKVLLCYYEGRLALEKLDPCVCSHLVFTSAATINPNNYTLNLTTDVGKATRELRLQNPELEVLISVGGVRVPTEVVEAMVKSADRRAMFASSIARIVRDADLSGIEINFRLDSKGGSKYSKGGLVALAKLLRKEIDAVKSHRSKRDYSVFEQVDDISTTAWTPPRRFATRGVRKAEPRTRMPHRPILRSTRTDTHSNARETLLQSYLALEHRSSKDKLLLINVPTQPEILVKRFDLKTLAKYVDYFTIPSHNLTDSSENGVTYHPSRLMGLADILNTDSILDLVMGLGAPHNKLIISIPATATQFTLKEVKQNTPRSPITAGPETLTQTELCTLMSAGGWTIERDEDLTAPYAFKNGSWLSFDDRISVGIKSKYVLLRDLAGAALYPVDSADWSGTCLVENSTDSKIPQLLHSLHHAFTSLARKSRGTLLETLQEDIRTSTLLTFTGDVQLSPYRIVRVIDNLGAVHVVRKNARTEFECSRQGYFRHPLSCNRFYRCVKFNQYSEDFTVFEYDCPAGLAFDERWEVCVWPGSLPEGACQGSSEIAPVPRARYTCPKTEGYYADPENCRWFFACLDHTRDGVTPLTAYEFRCPFGLVFDEQNLLCQWPWLVDGCGNSGVFAGAYFGELAFGDAVRRGYAATAGGYKAGGAVTGNIASQKSGSIFVPVSDLGVHSGVGITSSEDAIAVQQGTRLATGDAAGGILFTDTNAGSNVVTSTAYVSGASRGSIKHSSNSAAGGFGGQISGSYIAGGKSSQAFDNSGSFNEGRHISSYASFPDSYVSGGRIENSGGLVLGEHVGVHGTEFGIRSGGTSVISGGQTLNLGNAGLIENIDGSRNIYSSDVIRANKGRYLSGSVLSSVPTKTEIKTPNIPIIPVPTFQKPAAAQIPIIQPTTVPITTYQQTLVETPQAPVIPVTTFRRPAVAKVPIVQPVAQAVPVATYQQTLVETPQAPVIPLTTFRRPAVAKVPIVQPVASPLFNLLLNLLPKQRPAAAKVPIVQPVAQAVPVATYQQTLVETPQAPVIPLTTFRRPAAAKVPDLQLSTIPVAQNIPVTYQQTIVETPQASAVPIAPDVSLIQHAVTTKPLVRTPTILQTSTVDTAPVTNYFEQTPAVPAVLRRTKLRPVAYQALTIPDTKPLVPVVNTYLSTPASTVLPIQRTFSESGGAGFTVEGDEGEGQSLQGRPVVSVATNGAAGISLPLARSNVETFGAVVTKNTVPVSTAPVIKTGISFGEYSYSTPATGSSVLGSSSYSPSGYFSSTLAPAINSGTATADYSYATPATIISAGKTVSVTPVPDRKSHVSFGSYPFTAIASSVPFAADVRSNVSSVGYSYPSPAPIITNGAISVNVVPTLRPNIEAYSVSRVGIVPGDTVQTVNTRVTPAFEYSYPKSSTLFTSGKTSTFRGVSLASGLEPALSDSSAGLASGLELPSSTVGPVFIDSSVTTRPYASRTGATKLGFALPTFNTEIDKIHKNGYVSSTTAPSVAVTPEIPIFRSYTVNQKALLSTTGAPIHAVPLVDGDFGARTSFQGDKFAASYLGAEVREGFTPQTKLTYGAPPNTQYTSDSAFITSSISDNSQGRGTPYPEYVSGYVSSTTIPATSTSEANNVYSNTQRSNVFQNHNFVSSTPRPVTYLTEVTPKSVKVTSVPVLQPTTDYKTSEEFGSRIGEPASGKKSTSRTHINYDNENVEALLDKYSGKFGGLLDNNKESFISGVITDDLVGHGGGEVSQSGTGYAFERGHVHGVGQSDSHDGYSTTKGHSGKGSITTFGTRAGFTTLPATDSGARNFENIEYSTSRGSYGSTTSSPDTGLRGKVRYGLNVNIDADGGIGYDTVAVRHEGTKSQSKQSPIVVITRLSDINPLLIAKLGAQCTCKSNTVSLKRLDDYPRSSSSGTQSEPLYSTTFDDDINSRSGTYNIPEHIPSAPLPGSNIVTGSSPDIILRLDDETPSTPVRLAPNKFLKAIGLDETGITEAPTVFVASSRPHSKLTEVAYTTAKSAEISSQVPFTKGARLYTSPQIVSNPIEPHVQVSSPISSAANFRSNARPLVPVASSDTTVPVAETAVADFESVAAVSGDYPETGFPDSGVDLGGPTRGSGVRTDGGVPGVGLGAVARAGTGAGRAFDRYGPGGWRGLDETLQGSVDCQRAGLFRHPKYCNKFYACHWDEWKGRYTLHVFNCPVHLAYDSNLGACNWPSKGPTCSDDNLLV</sequence>
<dbReference type="SUPFAM" id="SSF57625">
    <property type="entry name" value="Invertebrate chitin-binding proteins"/>
    <property type="match status" value="3"/>
</dbReference>
<feature type="region of interest" description="Disordered" evidence="3">
    <location>
        <begin position="1745"/>
        <end position="1767"/>
    </location>
</feature>
<dbReference type="Pfam" id="PF00704">
    <property type="entry name" value="Glyco_hydro_18"/>
    <property type="match status" value="2"/>
</dbReference>
<dbReference type="SMART" id="SM00494">
    <property type="entry name" value="ChtBD2"/>
    <property type="match status" value="3"/>
</dbReference>
<dbReference type="InterPro" id="IPR029070">
    <property type="entry name" value="Chitinase_insertion_sf"/>
</dbReference>
<dbReference type="InterPro" id="IPR002557">
    <property type="entry name" value="Chitin-bd_dom"/>
</dbReference>
<evidence type="ECO:0000259" key="5">
    <source>
        <dbReference type="PROSITE" id="PS50940"/>
    </source>
</evidence>
<evidence type="ECO:0000256" key="3">
    <source>
        <dbReference type="SAM" id="MobiDB-lite"/>
    </source>
</evidence>
<dbReference type="InterPro" id="IPR050314">
    <property type="entry name" value="Glycosyl_Hydrlase_18"/>
</dbReference>
<accession>A0A067R5G3</accession>
<keyword evidence="8" id="KW-1185">Reference proteome</keyword>
<feature type="domain" description="Chitin-binding type-2" evidence="5">
    <location>
        <begin position="567"/>
        <end position="631"/>
    </location>
</feature>
<dbReference type="Gene3D" id="3.10.50.10">
    <property type="match status" value="1"/>
</dbReference>
<feature type="region of interest" description="Disordered" evidence="3">
    <location>
        <begin position="1969"/>
        <end position="1999"/>
    </location>
</feature>
<dbReference type="GO" id="GO:0004568">
    <property type="term" value="F:chitinase activity"/>
    <property type="evidence" value="ECO:0007669"/>
    <property type="project" value="TreeGrafter"/>
</dbReference>
<dbReference type="Gene3D" id="2.170.140.10">
    <property type="entry name" value="Chitin binding domain"/>
    <property type="match status" value="3"/>
</dbReference>
<reference evidence="7 8" key="1">
    <citation type="journal article" date="2014" name="Nat. Commun.">
        <title>Molecular traces of alternative social organization in a termite genome.</title>
        <authorList>
            <person name="Terrapon N."/>
            <person name="Li C."/>
            <person name="Robertson H.M."/>
            <person name="Ji L."/>
            <person name="Meng X."/>
            <person name="Booth W."/>
            <person name="Chen Z."/>
            <person name="Childers C.P."/>
            <person name="Glastad K.M."/>
            <person name="Gokhale K."/>
            <person name="Gowin J."/>
            <person name="Gronenberg W."/>
            <person name="Hermansen R.A."/>
            <person name="Hu H."/>
            <person name="Hunt B.G."/>
            <person name="Huylmans A.K."/>
            <person name="Khalil S.M."/>
            <person name="Mitchell R.D."/>
            <person name="Munoz-Torres M.C."/>
            <person name="Mustard J.A."/>
            <person name="Pan H."/>
            <person name="Reese J.T."/>
            <person name="Scharf M.E."/>
            <person name="Sun F."/>
            <person name="Vogel H."/>
            <person name="Xiao J."/>
            <person name="Yang W."/>
            <person name="Yang Z."/>
            <person name="Yang Z."/>
            <person name="Zhou J."/>
            <person name="Zhu J."/>
            <person name="Brent C.S."/>
            <person name="Elsik C.G."/>
            <person name="Goodisman M.A."/>
            <person name="Liberles D.A."/>
            <person name="Roe R.M."/>
            <person name="Vargo E.L."/>
            <person name="Vilcinskas A."/>
            <person name="Wang J."/>
            <person name="Bornberg-Bauer E."/>
            <person name="Korb J."/>
            <person name="Zhang G."/>
            <person name="Liebig J."/>
        </authorList>
    </citation>
    <scope>NUCLEOTIDE SEQUENCE [LARGE SCALE GENOMIC DNA]</scope>
    <source>
        <tissue evidence="7">Whole organism</tissue>
    </source>
</reference>
<comment type="similarity">
    <text evidence="1">Belongs to the glycosyl hydrolase 18 family. Chitinase class II subfamily.</text>
</comment>
<dbReference type="InterPro" id="IPR017853">
    <property type="entry name" value="GH"/>
</dbReference>
<dbReference type="InterPro" id="IPR001223">
    <property type="entry name" value="Glyco_hydro18_cat"/>
</dbReference>
<dbReference type="GO" id="GO:0005576">
    <property type="term" value="C:extracellular region"/>
    <property type="evidence" value="ECO:0007669"/>
    <property type="project" value="InterPro"/>
</dbReference>
<evidence type="ECO:0000313" key="8">
    <source>
        <dbReference type="Proteomes" id="UP000027135"/>
    </source>
</evidence>
<dbReference type="eggNOG" id="KOG2806">
    <property type="taxonomic scope" value="Eukaryota"/>
</dbReference>
<proteinExistence type="inferred from homology"/>
<dbReference type="GO" id="GO:0006032">
    <property type="term" value="P:chitin catabolic process"/>
    <property type="evidence" value="ECO:0007669"/>
    <property type="project" value="TreeGrafter"/>
</dbReference>
<dbReference type="OMA" id="ACRWDCT"/>
<keyword evidence="2" id="KW-0147">Chitin-binding</keyword>
<dbReference type="GO" id="GO:0008061">
    <property type="term" value="F:chitin binding"/>
    <property type="evidence" value="ECO:0007669"/>
    <property type="project" value="UniProtKB-KW"/>
</dbReference>
<dbReference type="GO" id="GO:0005975">
    <property type="term" value="P:carbohydrate metabolic process"/>
    <property type="evidence" value="ECO:0007669"/>
    <property type="project" value="InterPro"/>
</dbReference>
<keyword evidence="4" id="KW-0732">Signal</keyword>
<dbReference type="PROSITE" id="PS50940">
    <property type="entry name" value="CHIT_BIND_II"/>
    <property type="match status" value="3"/>
</dbReference>
<feature type="region of interest" description="Disordered" evidence="3">
    <location>
        <begin position="1826"/>
        <end position="1851"/>
    </location>
</feature>
<evidence type="ECO:0000313" key="7">
    <source>
        <dbReference type="EMBL" id="KDR14560.1"/>
    </source>
</evidence>
<dbReference type="Gene3D" id="3.20.20.80">
    <property type="entry name" value="Glycosidases"/>
    <property type="match status" value="2"/>
</dbReference>
<feature type="compositionally biased region" description="Polar residues" evidence="3">
    <location>
        <begin position="1974"/>
        <end position="1989"/>
    </location>
</feature>
<feature type="chain" id="PRO_5001648024" evidence="4">
    <location>
        <begin position="22"/>
        <end position="2292"/>
    </location>
</feature>
<dbReference type="PANTHER" id="PTHR11177">
    <property type="entry name" value="CHITINASE"/>
    <property type="match status" value="1"/>
</dbReference>
<feature type="domain" description="Chitin-binding type-2" evidence="5">
    <location>
        <begin position="642"/>
        <end position="706"/>
    </location>
</feature>
<feature type="signal peptide" evidence="4">
    <location>
        <begin position="1"/>
        <end position="21"/>
    </location>
</feature>
<dbReference type="InterPro" id="IPR011583">
    <property type="entry name" value="Chitinase_II/V-like_cat"/>
</dbReference>
<dbReference type="InParanoid" id="A0A067R5G3"/>
<dbReference type="Proteomes" id="UP000027135">
    <property type="component" value="Unassembled WGS sequence"/>
</dbReference>